<organism evidence="1 2">
    <name type="scientific">Schistosoma japonicum</name>
    <name type="common">Blood fluke</name>
    <dbReference type="NCBI Taxonomy" id="6182"/>
    <lineage>
        <taxon>Eukaryota</taxon>
        <taxon>Metazoa</taxon>
        <taxon>Spiralia</taxon>
        <taxon>Lophotrochozoa</taxon>
        <taxon>Platyhelminthes</taxon>
        <taxon>Trematoda</taxon>
        <taxon>Digenea</taxon>
        <taxon>Strigeidida</taxon>
        <taxon>Schistosomatoidea</taxon>
        <taxon>Schistosomatidae</taxon>
        <taxon>Schistosoma</taxon>
    </lineage>
</organism>
<dbReference type="OrthoDB" id="6247599at2759"/>
<accession>A0A4Z2CND3</accession>
<dbReference type="EMBL" id="SKCS01000517">
    <property type="protein sequence ID" value="TNN05574.1"/>
    <property type="molecule type" value="Genomic_DNA"/>
</dbReference>
<evidence type="ECO:0000313" key="1">
    <source>
        <dbReference type="EMBL" id="TNN05574.1"/>
    </source>
</evidence>
<dbReference type="AlphaFoldDB" id="A0A4Z2CND3"/>
<comment type="caution">
    <text evidence="1">The sequence shown here is derived from an EMBL/GenBank/DDBJ whole genome shotgun (WGS) entry which is preliminary data.</text>
</comment>
<protein>
    <submittedName>
        <fullName evidence="1">Uncharacterized protein</fullName>
    </submittedName>
</protein>
<reference evidence="1 2" key="1">
    <citation type="submission" date="2019-03" db="EMBL/GenBank/DDBJ databases">
        <title>An improved genome assembly of the fluke Schistosoma japonicum.</title>
        <authorList>
            <person name="Hu W."/>
            <person name="Luo F."/>
            <person name="Yin M."/>
            <person name="Mo X."/>
            <person name="Sun C."/>
            <person name="Wu Q."/>
            <person name="Zhu B."/>
            <person name="Xiang M."/>
            <person name="Wang J."/>
            <person name="Wang Y."/>
            <person name="Zhang T."/>
            <person name="Xu B."/>
            <person name="Zheng H."/>
            <person name="Feng Z."/>
        </authorList>
    </citation>
    <scope>NUCLEOTIDE SEQUENCE [LARGE SCALE GENOMIC DNA]</scope>
    <source>
        <strain evidence="1">HuSjv2</strain>
        <tissue evidence="1">Worms</tissue>
    </source>
</reference>
<sequence>MDIASLLQYKINCSERLTSAIYKLIELYSNGGCKCICSKVEVQTDSDYIANTCSTGSDSVIIREVEEALKKAQLALSPQCKGKPDTIIVPSKSVSKSKHTNICTKQLQSNIYGSVTKLRQYAPAHYKAPYKTDIHTLKRRKIGQLIRSIQPLSVVKGNRNVNQNTIKMMGENIGQQEDSLKCSRFQNINLHHSAAICDCHQSQERQQAVLAEKLDRSVLYLRFLISRIRQTPRCDNESILQFYEHVSIESKLVSRIYLAIQKCELAIVLFYKFSSLVQFIDIQEASQDEISWIQYVLSRFTRILNLLKLLQIKVNRESNDLFSSIDVLHDPLTHGDPISEWFVSKWSVKSINSSSPYEAYLTIGNCTSGSGASRLLALTSHPEMCIFNGSKEQILLFTNLWSELESIQTELELLKTYKTNLPDLVADLFTKTV</sequence>
<dbReference type="Proteomes" id="UP000311919">
    <property type="component" value="Unassembled WGS sequence"/>
</dbReference>
<proteinExistence type="predicted"/>
<name>A0A4Z2CND3_SCHJA</name>
<keyword evidence="2" id="KW-1185">Reference proteome</keyword>
<gene>
    <name evidence="1" type="ORF">EWB00_009147</name>
</gene>
<evidence type="ECO:0000313" key="2">
    <source>
        <dbReference type="Proteomes" id="UP000311919"/>
    </source>
</evidence>